<sequence length="290" mass="32658">MSERDPPIYLLAGPTASGKSALALAWARETGGIILNADSMQLYRDVPILTARPTVTDMTQAEHVLYGHLGPQTLWSAGEWLRAAKPYLDAALDGGRPVCIVGGTGLYFNSLVFGLAEIPEIGELARTTARDTYDVLGEAAFRDLLRQHDPKAERRIFPNDRQRLARAYEVFLHTGTSLTDWQNKTKPALPKHSYKLEILYPDREDLYARCDARLQIMLDQGALDEVRDVMAQGLRDDWAIIRVLGLREFSAHLRGEMTLDAALAQARQMTRNYAKRQSTWFRNQFPLQST</sequence>
<evidence type="ECO:0000256" key="4">
    <source>
        <dbReference type="ARBA" id="ARBA00022679"/>
    </source>
</evidence>
<dbReference type="InterPro" id="IPR027417">
    <property type="entry name" value="P-loop_NTPase"/>
</dbReference>
<keyword evidence="7 10" id="KW-0067">ATP-binding</keyword>
<dbReference type="EMBL" id="GL883078">
    <property type="protein sequence ID" value="EGF90916.1"/>
    <property type="molecule type" value="Genomic_DNA"/>
</dbReference>
<dbReference type="OrthoDB" id="9776390at2"/>
<dbReference type="InterPro" id="IPR018022">
    <property type="entry name" value="IPT"/>
</dbReference>
<evidence type="ECO:0000256" key="8">
    <source>
        <dbReference type="ARBA" id="ARBA00022842"/>
    </source>
</evidence>
<evidence type="ECO:0000256" key="13">
    <source>
        <dbReference type="RuleBase" id="RU003785"/>
    </source>
</evidence>
<feature type="site" description="Interaction with substrate tRNA" evidence="10">
    <location>
        <position position="104"/>
    </location>
</feature>
<dbReference type="Gene3D" id="3.40.50.300">
    <property type="entry name" value="P-loop containing nucleotide triphosphate hydrolases"/>
    <property type="match status" value="1"/>
</dbReference>
<evidence type="ECO:0000256" key="12">
    <source>
        <dbReference type="RuleBase" id="RU003784"/>
    </source>
</evidence>
<comment type="subunit">
    <text evidence="10">Monomer.</text>
</comment>
<evidence type="ECO:0000313" key="15">
    <source>
        <dbReference type="Proteomes" id="UP000006512"/>
    </source>
</evidence>
<comment type="function">
    <text evidence="2 10 12">Catalyzes the transfer of a dimethylallyl group onto the adenine at position 37 in tRNAs that read codons beginning with uridine, leading to the formation of N6-(dimethylallyl)adenosine (i(6)A).</text>
</comment>
<protein>
    <recommendedName>
        <fullName evidence="10">tRNA dimethylallyltransferase</fullName>
        <ecNumber evidence="10">2.5.1.75</ecNumber>
    </recommendedName>
    <alternativeName>
        <fullName evidence="10">Dimethylallyl diphosphate:tRNA dimethylallyltransferase</fullName>
        <shortName evidence="10">DMAPP:tRNA dimethylallyltransferase</shortName>
        <shortName evidence="10">DMATase</shortName>
    </alternativeName>
    <alternativeName>
        <fullName evidence="10">Isopentenyl-diphosphate:tRNA isopentenyltransferase</fullName>
        <shortName evidence="10">IPP transferase</shortName>
        <shortName evidence="10">IPPT</shortName>
        <shortName evidence="10">IPTase</shortName>
    </alternativeName>
</protein>
<dbReference type="Proteomes" id="UP000006512">
    <property type="component" value="Unassembled WGS sequence"/>
</dbReference>
<evidence type="ECO:0000256" key="1">
    <source>
        <dbReference type="ARBA" id="ARBA00001946"/>
    </source>
</evidence>
<organism evidence="14 15">
    <name type="scientific">Asticcacaulis biprosthecium C19</name>
    <dbReference type="NCBI Taxonomy" id="715226"/>
    <lineage>
        <taxon>Bacteria</taxon>
        <taxon>Pseudomonadati</taxon>
        <taxon>Pseudomonadota</taxon>
        <taxon>Alphaproteobacteria</taxon>
        <taxon>Caulobacterales</taxon>
        <taxon>Caulobacteraceae</taxon>
        <taxon>Asticcacaulis</taxon>
    </lineage>
</organism>
<evidence type="ECO:0000256" key="2">
    <source>
        <dbReference type="ARBA" id="ARBA00003213"/>
    </source>
</evidence>
<name>F4QNK8_9CAUL</name>
<evidence type="ECO:0000313" key="14">
    <source>
        <dbReference type="EMBL" id="EGF90916.1"/>
    </source>
</evidence>
<reference evidence="15" key="1">
    <citation type="submission" date="2011-03" db="EMBL/GenBank/DDBJ databases">
        <title>Draft genome sequence of Brevundimonas diminuta.</title>
        <authorList>
            <person name="Brown P.J.B."/>
            <person name="Buechlein A."/>
            <person name="Hemmerich C."/>
            <person name="Brun Y.V."/>
        </authorList>
    </citation>
    <scope>NUCLEOTIDE SEQUENCE [LARGE SCALE GENOMIC DNA]</scope>
    <source>
        <strain evidence="15">C19</strain>
    </source>
</reference>
<dbReference type="Pfam" id="PF01715">
    <property type="entry name" value="IPPT"/>
    <property type="match status" value="1"/>
</dbReference>
<comment type="cofactor">
    <cofactor evidence="1 10">
        <name>Mg(2+)</name>
        <dbReference type="ChEBI" id="CHEBI:18420"/>
    </cofactor>
</comment>
<feature type="region of interest" description="Interaction with substrate tRNA" evidence="10">
    <location>
        <begin position="38"/>
        <end position="41"/>
    </location>
</feature>
<comment type="catalytic activity">
    <reaction evidence="9 10 11">
        <text>adenosine(37) in tRNA + dimethylallyl diphosphate = N(6)-dimethylallyladenosine(37) in tRNA + diphosphate</text>
        <dbReference type="Rhea" id="RHEA:26482"/>
        <dbReference type="Rhea" id="RHEA-COMP:10162"/>
        <dbReference type="Rhea" id="RHEA-COMP:10375"/>
        <dbReference type="ChEBI" id="CHEBI:33019"/>
        <dbReference type="ChEBI" id="CHEBI:57623"/>
        <dbReference type="ChEBI" id="CHEBI:74411"/>
        <dbReference type="ChEBI" id="CHEBI:74415"/>
        <dbReference type="EC" id="2.5.1.75"/>
    </reaction>
</comment>
<feature type="binding site" evidence="10">
    <location>
        <begin position="13"/>
        <end position="20"/>
    </location>
    <ligand>
        <name>ATP</name>
        <dbReference type="ChEBI" id="CHEBI:30616"/>
    </ligand>
</feature>
<dbReference type="PANTHER" id="PTHR11088">
    <property type="entry name" value="TRNA DIMETHYLALLYLTRANSFERASE"/>
    <property type="match status" value="1"/>
</dbReference>
<dbReference type="GO" id="GO:0005524">
    <property type="term" value="F:ATP binding"/>
    <property type="evidence" value="ECO:0007669"/>
    <property type="project" value="UniProtKB-UniRule"/>
</dbReference>
<dbReference type="RefSeq" id="WP_006273098.1">
    <property type="nucleotide sequence ID" value="NZ_GL883078.1"/>
</dbReference>
<evidence type="ECO:0000256" key="5">
    <source>
        <dbReference type="ARBA" id="ARBA00022694"/>
    </source>
</evidence>
<feature type="region of interest" description="Interaction with substrate tRNA" evidence="10">
    <location>
        <begin position="162"/>
        <end position="166"/>
    </location>
</feature>
<dbReference type="STRING" id="715226.ABI_23280"/>
<gene>
    <name evidence="10 14" type="primary">miaA</name>
    <name evidence="14" type="ORF">ABI_23280</name>
</gene>
<dbReference type="PANTHER" id="PTHR11088:SF60">
    <property type="entry name" value="TRNA DIMETHYLALLYLTRANSFERASE"/>
    <property type="match status" value="1"/>
</dbReference>
<dbReference type="eggNOG" id="COG0324">
    <property type="taxonomic scope" value="Bacteria"/>
</dbReference>
<dbReference type="Gene3D" id="1.10.20.140">
    <property type="match status" value="1"/>
</dbReference>
<dbReference type="HOGENOM" id="CLU_032616_0_1_5"/>
<dbReference type="GO" id="GO:0052381">
    <property type="term" value="F:tRNA dimethylallyltransferase activity"/>
    <property type="evidence" value="ECO:0007669"/>
    <property type="project" value="UniProtKB-UniRule"/>
</dbReference>
<dbReference type="HAMAP" id="MF_00185">
    <property type="entry name" value="IPP_trans"/>
    <property type="match status" value="1"/>
</dbReference>
<feature type="binding site" evidence="10">
    <location>
        <begin position="15"/>
        <end position="20"/>
    </location>
    <ligand>
        <name>substrate</name>
    </ligand>
</feature>
<proteinExistence type="inferred from homology"/>
<keyword evidence="15" id="KW-1185">Reference proteome</keyword>
<dbReference type="GO" id="GO:0006400">
    <property type="term" value="P:tRNA modification"/>
    <property type="evidence" value="ECO:0007669"/>
    <property type="project" value="TreeGrafter"/>
</dbReference>
<feature type="site" description="Interaction with substrate tRNA" evidence="10">
    <location>
        <position position="126"/>
    </location>
</feature>
<evidence type="ECO:0000256" key="3">
    <source>
        <dbReference type="ARBA" id="ARBA00005842"/>
    </source>
</evidence>
<dbReference type="AlphaFoldDB" id="F4QNK8"/>
<evidence type="ECO:0000256" key="6">
    <source>
        <dbReference type="ARBA" id="ARBA00022741"/>
    </source>
</evidence>
<evidence type="ECO:0000256" key="11">
    <source>
        <dbReference type="RuleBase" id="RU003783"/>
    </source>
</evidence>
<keyword evidence="5 10" id="KW-0819">tRNA processing</keyword>
<dbReference type="NCBIfam" id="TIGR00174">
    <property type="entry name" value="miaA"/>
    <property type="match status" value="1"/>
</dbReference>
<keyword evidence="4 10" id="KW-0808">Transferase</keyword>
<accession>F4QNK8</accession>
<evidence type="ECO:0000256" key="9">
    <source>
        <dbReference type="ARBA" id="ARBA00049563"/>
    </source>
</evidence>
<dbReference type="InterPro" id="IPR039657">
    <property type="entry name" value="Dimethylallyltransferase"/>
</dbReference>
<keyword evidence="6 10" id="KW-0547">Nucleotide-binding</keyword>
<comment type="caution">
    <text evidence="10">Lacks conserved residue(s) required for the propagation of feature annotation.</text>
</comment>
<dbReference type="EC" id="2.5.1.75" evidence="10"/>
<dbReference type="SUPFAM" id="SSF52540">
    <property type="entry name" value="P-loop containing nucleoside triphosphate hydrolases"/>
    <property type="match status" value="2"/>
</dbReference>
<keyword evidence="8 10" id="KW-0460">Magnesium</keyword>
<comment type="similarity">
    <text evidence="3 10 13">Belongs to the IPP transferase family.</text>
</comment>
<evidence type="ECO:0000256" key="10">
    <source>
        <dbReference type="HAMAP-Rule" id="MF_00185"/>
    </source>
</evidence>
<evidence type="ECO:0000256" key="7">
    <source>
        <dbReference type="ARBA" id="ARBA00022840"/>
    </source>
</evidence>